<name>A0A4Y2H2X0_ARAVE</name>
<dbReference type="GO" id="GO:0003676">
    <property type="term" value="F:nucleic acid binding"/>
    <property type="evidence" value="ECO:0007669"/>
    <property type="project" value="InterPro"/>
</dbReference>
<organism evidence="1 2">
    <name type="scientific">Araneus ventricosus</name>
    <name type="common">Orbweaver spider</name>
    <name type="synonym">Epeira ventricosa</name>
    <dbReference type="NCBI Taxonomy" id="182803"/>
    <lineage>
        <taxon>Eukaryota</taxon>
        <taxon>Metazoa</taxon>
        <taxon>Ecdysozoa</taxon>
        <taxon>Arthropoda</taxon>
        <taxon>Chelicerata</taxon>
        <taxon>Arachnida</taxon>
        <taxon>Araneae</taxon>
        <taxon>Araneomorphae</taxon>
        <taxon>Entelegynae</taxon>
        <taxon>Araneoidea</taxon>
        <taxon>Araneidae</taxon>
        <taxon>Araneus</taxon>
    </lineage>
</organism>
<dbReference type="Proteomes" id="UP000499080">
    <property type="component" value="Unassembled WGS sequence"/>
</dbReference>
<comment type="caution">
    <text evidence="1">The sequence shown here is derived from an EMBL/GenBank/DDBJ whole genome shotgun (WGS) entry which is preliminary data.</text>
</comment>
<gene>
    <name evidence="1" type="ORF">AVEN_70482_1</name>
</gene>
<dbReference type="AlphaFoldDB" id="A0A4Y2H2X0"/>
<dbReference type="SUPFAM" id="SSF53098">
    <property type="entry name" value="Ribonuclease H-like"/>
    <property type="match status" value="1"/>
</dbReference>
<proteinExistence type="predicted"/>
<evidence type="ECO:0008006" key="3">
    <source>
        <dbReference type="Google" id="ProtNLM"/>
    </source>
</evidence>
<dbReference type="Gene3D" id="3.30.420.10">
    <property type="entry name" value="Ribonuclease H-like superfamily/Ribonuclease H"/>
    <property type="match status" value="1"/>
</dbReference>
<protein>
    <recommendedName>
        <fullName evidence="3">RNase H type-1 domain-containing protein</fullName>
    </recommendedName>
</protein>
<dbReference type="InterPro" id="IPR036397">
    <property type="entry name" value="RNaseH_sf"/>
</dbReference>
<evidence type="ECO:0000313" key="2">
    <source>
        <dbReference type="Proteomes" id="UP000499080"/>
    </source>
</evidence>
<accession>A0A4Y2H2X0</accession>
<evidence type="ECO:0000313" key="1">
    <source>
        <dbReference type="EMBL" id="GBM59509.1"/>
    </source>
</evidence>
<keyword evidence="2" id="KW-1185">Reference proteome</keyword>
<sequence>MVSIVCDTHSPAEDIYTNGPHLEGETGCAFCVIQNNVQIHQWTAKLSPHNTVFQAEILALKEAINWAKSKRISTSIWNNSESALRTISSFKCSNPLIPETQ</sequence>
<dbReference type="InterPro" id="IPR012337">
    <property type="entry name" value="RNaseH-like_sf"/>
</dbReference>
<dbReference type="OrthoDB" id="6514649at2759"/>
<dbReference type="EMBL" id="BGPR01001685">
    <property type="protein sequence ID" value="GBM59509.1"/>
    <property type="molecule type" value="Genomic_DNA"/>
</dbReference>
<reference evidence="1 2" key="1">
    <citation type="journal article" date="2019" name="Sci. Rep.">
        <title>Orb-weaving spider Araneus ventricosus genome elucidates the spidroin gene catalogue.</title>
        <authorList>
            <person name="Kono N."/>
            <person name="Nakamura H."/>
            <person name="Ohtoshi R."/>
            <person name="Moran D.A.P."/>
            <person name="Shinohara A."/>
            <person name="Yoshida Y."/>
            <person name="Fujiwara M."/>
            <person name="Mori M."/>
            <person name="Tomita M."/>
            <person name="Arakawa K."/>
        </authorList>
    </citation>
    <scope>NUCLEOTIDE SEQUENCE [LARGE SCALE GENOMIC DNA]</scope>
</reference>